<dbReference type="EMBL" id="BNJF01000002">
    <property type="protein sequence ID" value="GHO46489.1"/>
    <property type="molecule type" value="Genomic_DNA"/>
</dbReference>
<proteinExistence type="predicted"/>
<dbReference type="Pfam" id="PF12894">
    <property type="entry name" value="ANAPC4_WD40"/>
    <property type="match status" value="1"/>
</dbReference>
<dbReference type="InterPro" id="IPR024977">
    <property type="entry name" value="Apc4-like_WD40_dom"/>
</dbReference>
<feature type="domain" description="Anaphase-promoting complex subunit 4-like WD40" evidence="1">
    <location>
        <begin position="97"/>
        <end position="161"/>
    </location>
</feature>
<reference evidence="2" key="1">
    <citation type="submission" date="2020-10" db="EMBL/GenBank/DDBJ databases">
        <title>Taxonomic study of unclassified bacteria belonging to the class Ktedonobacteria.</title>
        <authorList>
            <person name="Yabe S."/>
            <person name="Wang C.M."/>
            <person name="Zheng Y."/>
            <person name="Sakai Y."/>
            <person name="Cavaletti L."/>
            <person name="Monciardini P."/>
            <person name="Donadio S."/>
        </authorList>
    </citation>
    <scope>NUCLEOTIDE SEQUENCE</scope>
    <source>
        <strain evidence="2">SOSP1-1</strain>
    </source>
</reference>
<dbReference type="InterPro" id="IPR011044">
    <property type="entry name" value="Quino_amine_DH_bsu"/>
</dbReference>
<dbReference type="RefSeq" id="WP_220195863.1">
    <property type="nucleotide sequence ID" value="NZ_BNJF01000002.1"/>
</dbReference>
<sequence length="168" mass="18339">MRQKTFKVGTFQSSSNGMRWQPEGTFTLGENSDIVSLYGATWASDGESLVGSNSYTPGIYFFSTLEKTLKLRKVRMPSSFRKSVVDDDVRVSSVACSPTPSMVAMGTSGGEIWLWNLQENSLPVGEPLTSNSIGARKVQALSWSPDGKWLAASYADVNASILIWKVRG</sequence>
<keyword evidence="3" id="KW-1185">Reference proteome</keyword>
<protein>
    <recommendedName>
        <fullName evidence="1">Anaphase-promoting complex subunit 4-like WD40 domain-containing protein</fullName>
    </recommendedName>
</protein>
<dbReference type="Gene3D" id="2.130.10.10">
    <property type="entry name" value="YVTN repeat-like/Quinoprotein amine dehydrogenase"/>
    <property type="match status" value="1"/>
</dbReference>
<dbReference type="AlphaFoldDB" id="A0A8J3I6S8"/>
<dbReference type="InterPro" id="IPR015943">
    <property type="entry name" value="WD40/YVTN_repeat-like_dom_sf"/>
</dbReference>
<evidence type="ECO:0000313" key="2">
    <source>
        <dbReference type="EMBL" id="GHO46489.1"/>
    </source>
</evidence>
<dbReference type="Proteomes" id="UP000612362">
    <property type="component" value="Unassembled WGS sequence"/>
</dbReference>
<comment type="caution">
    <text evidence="2">The sequence shown here is derived from an EMBL/GenBank/DDBJ whole genome shotgun (WGS) entry which is preliminary data.</text>
</comment>
<evidence type="ECO:0000259" key="1">
    <source>
        <dbReference type="Pfam" id="PF12894"/>
    </source>
</evidence>
<organism evidence="2 3">
    <name type="scientific">Ktedonospora formicarum</name>
    <dbReference type="NCBI Taxonomy" id="2778364"/>
    <lineage>
        <taxon>Bacteria</taxon>
        <taxon>Bacillati</taxon>
        <taxon>Chloroflexota</taxon>
        <taxon>Ktedonobacteria</taxon>
        <taxon>Ktedonobacterales</taxon>
        <taxon>Ktedonobacteraceae</taxon>
        <taxon>Ktedonospora</taxon>
    </lineage>
</organism>
<evidence type="ECO:0000313" key="3">
    <source>
        <dbReference type="Proteomes" id="UP000612362"/>
    </source>
</evidence>
<gene>
    <name evidence="2" type="ORF">KSX_46520</name>
</gene>
<name>A0A8J3I6S8_9CHLR</name>
<dbReference type="SUPFAM" id="SSF50969">
    <property type="entry name" value="YVTN repeat-like/Quinoprotein amine dehydrogenase"/>
    <property type="match status" value="1"/>
</dbReference>
<accession>A0A8J3I6S8</accession>